<dbReference type="PANTHER" id="PTHR34352">
    <property type="entry name" value="PROTEIN YHFA"/>
    <property type="match status" value="1"/>
</dbReference>
<evidence type="ECO:0000313" key="2">
    <source>
        <dbReference type="Proteomes" id="UP000180098"/>
    </source>
</evidence>
<evidence type="ECO:0000313" key="1">
    <source>
        <dbReference type="EMBL" id="OIJ14115.1"/>
    </source>
</evidence>
<reference evidence="1 2" key="1">
    <citation type="submission" date="2016-10" db="EMBL/GenBank/DDBJ databases">
        <title>Draft genome sequences of four alkaliphilic bacteria belonging to the Anaerobacillus genus.</title>
        <authorList>
            <person name="Bassil N.M."/>
            <person name="Lloyd J.R."/>
        </authorList>
    </citation>
    <scope>NUCLEOTIDE SEQUENCE [LARGE SCALE GENOMIC DNA]</scope>
    <source>
        <strain evidence="1 2">DSM 15340</strain>
    </source>
</reference>
<organism evidence="1 2">
    <name type="scientific">Anaerobacillus arseniciselenatis</name>
    <dbReference type="NCBI Taxonomy" id="85682"/>
    <lineage>
        <taxon>Bacteria</taxon>
        <taxon>Bacillati</taxon>
        <taxon>Bacillota</taxon>
        <taxon>Bacilli</taxon>
        <taxon>Bacillales</taxon>
        <taxon>Bacillaceae</taxon>
        <taxon>Anaerobacillus</taxon>
    </lineage>
</organism>
<dbReference type="RefSeq" id="WP_071312810.1">
    <property type="nucleotide sequence ID" value="NZ_MLQQ01000010.1"/>
</dbReference>
<dbReference type="PANTHER" id="PTHR34352:SF1">
    <property type="entry name" value="PROTEIN YHFA"/>
    <property type="match status" value="1"/>
</dbReference>
<proteinExistence type="predicted"/>
<dbReference type="SUPFAM" id="SSF82784">
    <property type="entry name" value="OsmC-like"/>
    <property type="match status" value="1"/>
</dbReference>
<accession>A0A1S2LRV6</accession>
<dbReference type="InterPro" id="IPR015946">
    <property type="entry name" value="KH_dom-like_a/b"/>
</dbReference>
<dbReference type="Proteomes" id="UP000180098">
    <property type="component" value="Unassembled WGS sequence"/>
</dbReference>
<dbReference type="InterPro" id="IPR003718">
    <property type="entry name" value="OsmC/Ohr_fam"/>
</dbReference>
<protein>
    <submittedName>
        <fullName evidence="1">Osmotically inducible protein C</fullName>
    </submittedName>
</protein>
<dbReference type="Pfam" id="PF02566">
    <property type="entry name" value="OsmC"/>
    <property type="match status" value="1"/>
</dbReference>
<sequence>MKFVMKEHGFETEVEYGKLQVCGDEKYGYRPYQLLVSAVAVCSGGILRKVLEKKRIAYSDISVTTEIERNEKRANSVSKIHMHFQITGSGLTEEVVEKCLKVTRKNCSMVQSVEDSIEITESFEIIS</sequence>
<keyword evidence="2" id="KW-1185">Reference proteome</keyword>
<name>A0A1S2LRV6_9BACI</name>
<dbReference type="AlphaFoldDB" id="A0A1S2LRV6"/>
<gene>
    <name evidence="1" type="ORF">BKP35_07905</name>
</gene>
<dbReference type="Gene3D" id="3.30.300.20">
    <property type="match status" value="1"/>
</dbReference>
<dbReference type="InterPro" id="IPR036102">
    <property type="entry name" value="OsmC/Ohrsf"/>
</dbReference>
<dbReference type="OrthoDB" id="13625at2"/>
<dbReference type="EMBL" id="MLQQ01000010">
    <property type="protein sequence ID" value="OIJ14115.1"/>
    <property type="molecule type" value="Genomic_DNA"/>
</dbReference>
<comment type="caution">
    <text evidence="1">The sequence shown here is derived from an EMBL/GenBank/DDBJ whole genome shotgun (WGS) entry which is preliminary data.</text>
</comment>